<organism evidence="4 5">
    <name type="scientific">Blautia obeum</name>
    <dbReference type="NCBI Taxonomy" id="40520"/>
    <lineage>
        <taxon>Bacteria</taxon>
        <taxon>Bacillati</taxon>
        <taxon>Bacillota</taxon>
        <taxon>Clostridia</taxon>
        <taxon>Lachnospirales</taxon>
        <taxon>Lachnospiraceae</taxon>
        <taxon>Blautia</taxon>
    </lineage>
</organism>
<dbReference type="InterPro" id="IPR004992">
    <property type="entry name" value="EutN_CcmL"/>
</dbReference>
<gene>
    <name evidence="4" type="ORF">C4886_16350</name>
</gene>
<dbReference type="InterPro" id="IPR036677">
    <property type="entry name" value="EutN_CcmL_sf"/>
</dbReference>
<keyword evidence="2" id="KW-1282">Carboxysome</keyword>
<dbReference type="SUPFAM" id="SSF159133">
    <property type="entry name" value="EutN/CcmL-like"/>
    <property type="match status" value="1"/>
</dbReference>
<evidence type="ECO:0000256" key="3">
    <source>
        <dbReference type="ARBA" id="ARBA00024446"/>
    </source>
</evidence>
<protein>
    <submittedName>
        <fullName evidence="4">Ethanolamine utilization protein EutN</fullName>
    </submittedName>
</protein>
<dbReference type="CDD" id="cd01614">
    <property type="entry name" value="EutN_CcmL"/>
    <property type="match status" value="1"/>
</dbReference>
<accession>A0A367FVT5</accession>
<dbReference type="Gene3D" id="2.40.50.220">
    <property type="entry name" value="EutN/Ccml"/>
    <property type="match status" value="1"/>
</dbReference>
<dbReference type="PANTHER" id="PTHR36539">
    <property type="entry name" value="ETHANOLAMINE UTILIZATION PROTEIN EUTN"/>
    <property type="match status" value="1"/>
</dbReference>
<dbReference type="EMBL" id="PSQG01000032">
    <property type="protein sequence ID" value="RCH41854.1"/>
    <property type="molecule type" value="Genomic_DNA"/>
</dbReference>
<dbReference type="Pfam" id="PF03319">
    <property type="entry name" value="EutN_CcmL"/>
    <property type="match status" value="1"/>
</dbReference>
<evidence type="ECO:0000256" key="1">
    <source>
        <dbReference type="ARBA" id="ARBA00023587"/>
    </source>
</evidence>
<dbReference type="GO" id="GO:0031470">
    <property type="term" value="C:carboxysome"/>
    <property type="evidence" value="ECO:0007669"/>
    <property type="project" value="UniProtKB-SubCell"/>
</dbReference>
<sequence length="88" mass="9009">MIVGKVVGSIVSTRKSEKLIGNKFMIVEPVHHMKAEHSQIVAIDIIGAGIGEYVLVAQGSAARIGCGVETAPVDAAIVGIVDDGAGLE</sequence>
<keyword evidence="3" id="KW-1283">Bacterial microcompartment</keyword>
<reference evidence="4 5" key="1">
    <citation type="submission" date="2018-02" db="EMBL/GenBank/DDBJ databases">
        <title>Complete genome sequencing of Faecalibacterium prausnitzii strains isolated from the human gut.</title>
        <authorList>
            <person name="Fitzgerald B.C."/>
            <person name="Shkoporov A.N."/>
            <person name="Ross P.R."/>
            <person name="Hill C."/>
        </authorList>
    </citation>
    <scope>NUCLEOTIDE SEQUENCE [LARGE SCALE GENOMIC DNA]</scope>
    <source>
        <strain evidence="4 5">APC942/31-1</strain>
    </source>
</reference>
<dbReference type="RefSeq" id="WP_015525950.1">
    <property type="nucleotide sequence ID" value="NZ_PSQG01000032.1"/>
</dbReference>
<comment type="caution">
    <text evidence="4">The sequence shown here is derived from an EMBL/GenBank/DDBJ whole genome shotgun (WGS) entry which is preliminary data.</text>
</comment>
<name>A0A367FVT5_9FIRM</name>
<dbReference type="PROSITE" id="PS51932">
    <property type="entry name" value="BMV"/>
    <property type="match status" value="1"/>
</dbReference>
<dbReference type="AlphaFoldDB" id="A0A367FVT5"/>
<evidence type="ECO:0000313" key="4">
    <source>
        <dbReference type="EMBL" id="RCH41854.1"/>
    </source>
</evidence>
<evidence type="ECO:0000313" key="5">
    <source>
        <dbReference type="Proteomes" id="UP000253208"/>
    </source>
</evidence>
<proteinExistence type="predicted"/>
<dbReference type="Proteomes" id="UP000253208">
    <property type="component" value="Unassembled WGS sequence"/>
</dbReference>
<evidence type="ECO:0000256" key="2">
    <source>
        <dbReference type="ARBA" id="ARBA00023669"/>
    </source>
</evidence>
<comment type="subcellular location">
    <subcellularLocation>
        <location evidence="1">Carboxysome</location>
    </subcellularLocation>
</comment>